<accession>A0A9X0WIC4</accession>
<evidence type="ECO:0000313" key="2">
    <source>
        <dbReference type="EMBL" id="MBK1644647.1"/>
    </source>
</evidence>
<keyword evidence="1" id="KW-0472">Membrane</keyword>
<comment type="caution">
    <text evidence="2">The sequence shown here is derived from an EMBL/GenBank/DDBJ whole genome shotgun (WGS) entry which is preliminary data.</text>
</comment>
<proteinExistence type="predicted"/>
<dbReference type="PANTHER" id="PTHR37308:SF1">
    <property type="entry name" value="POLYPRENYL-PHOSPHATE TRANSPORTER"/>
    <property type="match status" value="1"/>
</dbReference>
<dbReference type="RefSeq" id="WP_200387442.1">
    <property type="nucleotide sequence ID" value="NZ_NRSD01000006.1"/>
</dbReference>
<feature type="transmembrane region" description="Helical" evidence="1">
    <location>
        <begin position="125"/>
        <end position="143"/>
    </location>
</feature>
<reference evidence="2 3" key="1">
    <citation type="journal article" date="2020" name="Microorganisms">
        <title>Osmotic Adaptation and Compatible Solute Biosynthesis of Phototrophic Bacteria as Revealed from Genome Analyses.</title>
        <authorList>
            <person name="Imhoff J.F."/>
            <person name="Rahn T."/>
            <person name="Kunzel S."/>
            <person name="Keller A."/>
            <person name="Neulinger S.C."/>
        </authorList>
    </citation>
    <scope>NUCLEOTIDE SEQUENCE [LARGE SCALE GENOMIC DNA]</scope>
    <source>
        <strain evidence="2 3">DSM 21303</strain>
    </source>
</reference>
<organism evidence="2 3">
    <name type="scientific">Thiocapsa imhoffii</name>
    <dbReference type="NCBI Taxonomy" id="382777"/>
    <lineage>
        <taxon>Bacteria</taxon>
        <taxon>Pseudomonadati</taxon>
        <taxon>Pseudomonadota</taxon>
        <taxon>Gammaproteobacteria</taxon>
        <taxon>Chromatiales</taxon>
        <taxon>Chromatiaceae</taxon>
        <taxon>Thiocapsa</taxon>
    </lineage>
</organism>
<evidence type="ECO:0000313" key="3">
    <source>
        <dbReference type="Proteomes" id="UP001138802"/>
    </source>
</evidence>
<dbReference type="AlphaFoldDB" id="A0A9X0WIC4"/>
<feature type="transmembrane region" description="Helical" evidence="1">
    <location>
        <begin position="97"/>
        <end position="113"/>
    </location>
</feature>
<keyword evidence="1" id="KW-0812">Transmembrane</keyword>
<dbReference type="Proteomes" id="UP001138802">
    <property type="component" value="Unassembled WGS sequence"/>
</dbReference>
<dbReference type="InterPro" id="IPR007163">
    <property type="entry name" value="VCA0040-like"/>
</dbReference>
<evidence type="ECO:0008006" key="4">
    <source>
        <dbReference type="Google" id="ProtNLM"/>
    </source>
</evidence>
<dbReference type="Pfam" id="PF04018">
    <property type="entry name" value="VCA0040-like"/>
    <property type="match status" value="1"/>
</dbReference>
<protein>
    <recommendedName>
        <fullName evidence="4">DUF368 domain-containing protein</fullName>
    </recommendedName>
</protein>
<sequence>MSRFSLLLKGAAMGVAEVIPGVSGGTIAFITGIYERLINAVKAFGPSLLGVSRRAGLAGVWGAIDGAFLTWLLLGMAIGILLGVFGVSWLLDHYPPLIWGFFCGLILASILYMGRRIERHGWREWALFVLGAVGAFLVTLLSPASGNDALWFVFLCGAIAISALILPGISGSFMLLLLGMYQFIIQDTLKGLLVSFSLDKLITLAVFALGCLVGLMTMSRILSWTFKRYRSLTLALLTGFLVGSLNKLYPWRNPSDWLRDHSGQVVLAADGVTPAKILSEVNVLPANYDGDPLVLGVLIACLLGFLLVLAFDRFGPQPEAH</sequence>
<evidence type="ECO:0000256" key="1">
    <source>
        <dbReference type="SAM" id="Phobius"/>
    </source>
</evidence>
<feature type="transmembrane region" description="Helical" evidence="1">
    <location>
        <begin position="68"/>
        <end position="91"/>
    </location>
</feature>
<gene>
    <name evidence="2" type="ORF">CKO25_08285</name>
</gene>
<feature type="transmembrane region" description="Helical" evidence="1">
    <location>
        <begin position="201"/>
        <end position="219"/>
    </location>
</feature>
<keyword evidence="3" id="KW-1185">Reference proteome</keyword>
<dbReference type="EMBL" id="NRSD01000006">
    <property type="protein sequence ID" value="MBK1644647.1"/>
    <property type="molecule type" value="Genomic_DNA"/>
</dbReference>
<name>A0A9X0WIC4_9GAMM</name>
<dbReference type="PANTHER" id="PTHR37308">
    <property type="entry name" value="INTEGRAL MEMBRANE PROTEIN"/>
    <property type="match status" value="1"/>
</dbReference>
<feature type="transmembrane region" description="Helical" evidence="1">
    <location>
        <begin position="293"/>
        <end position="311"/>
    </location>
</feature>
<keyword evidence="1" id="KW-1133">Transmembrane helix</keyword>